<name>A0ABU3BFC5_9FLAO</name>
<dbReference type="CDD" id="cd06661">
    <property type="entry name" value="GGCT_like"/>
    <property type="match status" value="1"/>
</dbReference>
<gene>
    <name evidence="4" type="ORF">RM520_04355</name>
</gene>
<dbReference type="PANTHER" id="PTHR31544">
    <property type="entry name" value="AIG2-LIKE PROTEIN D"/>
    <property type="match status" value="1"/>
</dbReference>
<evidence type="ECO:0000256" key="1">
    <source>
        <dbReference type="ARBA" id="ARBA00022679"/>
    </source>
</evidence>
<comment type="caution">
    <text evidence="4">The sequence shown here is derived from an EMBL/GenBank/DDBJ whole genome shotgun (WGS) entry which is preliminary data.</text>
</comment>
<protein>
    <recommendedName>
        <fullName evidence="2">Putative gamma-glutamylcyclotransferase</fullName>
    </recommendedName>
</protein>
<evidence type="ECO:0000313" key="4">
    <source>
        <dbReference type="EMBL" id="MDT0620845.1"/>
    </source>
</evidence>
<sequence length="105" mass="12034">MKTTQQLFSYGSLQEKEVQLSIIERQLKGVSDTLQGYKKYDKKLIGKYPIIKKSSTLNDSVKGTLYQVSNLELYKIDIYESLAYSRIAVVLNSGVKAWVYIPNFD</sequence>
<dbReference type="PANTHER" id="PTHR31544:SF2">
    <property type="entry name" value="AIG2-LIKE PROTEIN D"/>
    <property type="match status" value="1"/>
</dbReference>
<proteinExistence type="predicted"/>
<dbReference type="InterPro" id="IPR013024">
    <property type="entry name" value="GGCT-like"/>
</dbReference>
<evidence type="ECO:0000256" key="2">
    <source>
        <dbReference type="ARBA" id="ARBA00030602"/>
    </source>
</evidence>
<keyword evidence="1" id="KW-0808">Transferase</keyword>
<dbReference type="EMBL" id="JAVRHU010000001">
    <property type="protein sequence ID" value="MDT0620845.1"/>
    <property type="molecule type" value="Genomic_DNA"/>
</dbReference>
<evidence type="ECO:0000313" key="5">
    <source>
        <dbReference type="Proteomes" id="UP001250662"/>
    </source>
</evidence>
<dbReference type="InterPro" id="IPR009288">
    <property type="entry name" value="AIG2-like_dom"/>
</dbReference>
<reference evidence="4 5" key="1">
    <citation type="submission" date="2023-09" db="EMBL/GenBank/DDBJ databases">
        <authorList>
            <person name="Rey-Velasco X."/>
        </authorList>
    </citation>
    <scope>NUCLEOTIDE SEQUENCE [LARGE SCALE GENOMIC DNA]</scope>
    <source>
        <strain evidence="4 5">P007</strain>
    </source>
</reference>
<dbReference type="InterPro" id="IPR036568">
    <property type="entry name" value="GGCT-like_sf"/>
</dbReference>
<dbReference type="Gene3D" id="3.10.490.10">
    <property type="entry name" value="Gamma-glutamyl cyclotransferase-like"/>
    <property type="match status" value="1"/>
</dbReference>
<dbReference type="InterPro" id="IPR045038">
    <property type="entry name" value="AIG2-like"/>
</dbReference>
<keyword evidence="5" id="KW-1185">Reference proteome</keyword>
<accession>A0ABU3BFC5</accession>
<dbReference type="RefSeq" id="WP_311387103.1">
    <property type="nucleotide sequence ID" value="NZ_JAVRHU010000001.1"/>
</dbReference>
<dbReference type="Pfam" id="PF06094">
    <property type="entry name" value="GGACT"/>
    <property type="match status" value="1"/>
</dbReference>
<dbReference type="SUPFAM" id="SSF110857">
    <property type="entry name" value="Gamma-glutamyl cyclotransferase-like"/>
    <property type="match status" value="1"/>
</dbReference>
<evidence type="ECO:0000259" key="3">
    <source>
        <dbReference type="Pfam" id="PF06094"/>
    </source>
</evidence>
<feature type="domain" description="Gamma-glutamylcyclotransferase AIG2-like" evidence="3">
    <location>
        <begin position="7"/>
        <end position="102"/>
    </location>
</feature>
<organism evidence="4 5">
    <name type="scientific">Croceitalea vernalis</name>
    <dbReference type="NCBI Taxonomy" id="3075599"/>
    <lineage>
        <taxon>Bacteria</taxon>
        <taxon>Pseudomonadati</taxon>
        <taxon>Bacteroidota</taxon>
        <taxon>Flavobacteriia</taxon>
        <taxon>Flavobacteriales</taxon>
        <taxon>Flavobacteriaceae</taxon>
        <taxon>Croceitalea</taxon>
    </lineage>
</organism>
<dbReference type="Proteomes" id="UP001250662">
    <property type="component" value="Unassembled WGS sequence"/>
</dbReference>